<organism evidence="2 3">
    <name type="scientific">Vitis rotundifolia</name>
    <name type="common">Muscadine grape</name>
    <dbReference type="NCBI Taxonomy" id="103349"/>
    <lineage>
        <taxon>Eukaryota</taxon>
        <taxon>Viridiplantae</taxon>
        <taxon>Streptophyta</taxon>
        <taxon>Embryophyta</taxon>
        <taxon>Tracheophyta</taxon>
        <taxon>Spermatophyta</taxon>
        <taxon>Magnoliopsida</taxon>
        <taxon>eudicotyledons</taxon>
        <taxon>Gunneridae</taxon>
        <taxon>Pentapetalae</taxon>
        <taxon>rosids</taxon>
        <taxon>Vitales</taxon>
        <taxon>Vitaceae</taxon>
        <taxon>Viteae</taxon>
        <taxon>Vitis</taxon>
    </lineage>
</organism>
<dbReference type="InterPro" id="IPR025659">
    <property type="entry name" value="Tubby-like_C"/>
</dbReference>
<accession>A0AA39DUG5</accession>
<dbReference type="Pfam" id="PF04525">
    <property type="entry name" value="LOR"/>
    <property type="match status" value="1"/>
</dbReference>
<reference evidence="2 3" key="1">
    <citation type="journal article" date="2023" name="BMC Biotechnol.">
        <title>Vitis rotundifolia cv Carlos genome sequencing.</title>
        <authorList>
            <person name="Huff M."/>
            <person name="Hulse-Kemp A."/>
            <person name="Scheffler B."/>
            <person name="Youngblood R."/>
            <person name="Simpson S."/>
            <person name="Babiker E."/>
            <person name="Staton M."/>
        </authorList>
    </citation>
    <scope>NUCLEOTIDE SEQUENCE [LARGE SCALE GENOMIC DNA]</scope>
    <source>
        <tissue evidence="2">Leaf</tissue>
    </source>
</reference>
<dbReference type="Gene3D" id="2.40.160.200">
    <property type="entry name" value="LURP1-related"/>
    <property type="match status" value="1"/>
</dbReference>
<dbReference type="PANTHER" id="PTHR31087:SF161">
    <property type="entry name" value="TUBBY C 2 FAMILY PROTEIN"/>
    <property type="match status" value="1"/>
</dbReference>
<evidence type="ECO:0000313" key="2">
    <source>
        <dbReference type="EMBL" id="KAJ9696534.1"/>
    </source>
</evidence>
<protein>
    <submittedName>
        <fullName evidence="2">Uncharacterized protein</fullName>
    </submittedName>
</protein>
<proteinExistence type="inferred from homology"/>
<comment type="caution">
    <text evidence="2">The sequence shown here is derived from an EMBL/GenBank/DDBJ whole genome shotgun (WGS) entry which is preliminary data.</text>
</comment>
<keyword evidence="3" id="KW-1185">Reference proteome</keyword>
<gene>
    <name evidence="2" type="ORF">PVL29_008651</name>
</gene>
<dbReference type="EMBL" id="JARBHA010000007">
    <property type="protein sequence ID" value="KAJ9696534.1"/>
    <property type="molecule type" value="Genomic_DNA"/>
</dbReference>
<sequence>MRRTRVHEEPKLASDVPISKGFSTANKLTIWQKSLLFNGRGYTVYDNSTGELIFRVDNYASDWRVEMFLMDSTGNVLFTIKRSQKKLSFLERWEVFRGEVKDQGKPFIKTTKAFGVASCKVSSAAGDEYEMRWSAHEGWSRIYQMPAGTLLVAEVNRKLGKATPGFLLGKDVYTLNVYPGMDQSTAMALVMINDAMR</sequence>
<dbReference type="PANTHER" id="PTHR31087">
    <property type="match status" value="1"/>
</dbReference>
<dbReference type="SUPFAM" id="SSF54518">
    <property type="entry name" value="Tubby C-terminal domain-like"/>
    <property type="match status" value="1"/>
</dbReference>
<evidence type="ECO:0000313" key="3">
    <source>
        <dbReference type="Proteomes" id="UP001168098"/>
    </source>
</evidence>
<evidence type="ECO:0000256" key="1">
    <source>
        <dbReference type="ARBA" id="ARBA00005437"/>
    </source>
</evidence>
<dbReference type="InterPro" id="IPR038595">
    <property type="entry name" value="LOR_sf"/>
</dbReference>
<dbReference type="Proteomes" id="UP001168098">
    <property type="component" value="Unassembled WGS sequence"/>
</dbReference>
<dbReference type="AlphaFoldDB" id="A0AA39DUG5"/>
<comment type="similarity">
    <text evidence="1">Belongs to the LOR family.</text>
</comment>
<dbReference type="InterPro" id="IPR007612">
    <property type="entry name" value="LOR"/>
</dbReference>
<name>A0AA39DUG5_VITRO</name>